<dbReference type="SUPFAM" id="SSF81345">
    <property type="entry name" value="ABC transporter involved in vitamin B12 uptake, BtuC"/>
    <property type="match status" value="1"/>
</dbReference>
<evidence type="ECO:0000313" key="8">
    <source>
        <dbReference type="EMBL" id="MCJ8502959.1"/>
    </source>
</evidence>
<evidence type="ECO:0000256" key="4">
    <source>
        <dbReference type="ARBA" id="ARBA00022989"/>
    </source>
</evidence>
<evidence type="ECO:0000313" key="9">
    <source>
        <dbReference type="Proteomes" id="UP001165427"/>
    </source>
</evidence>
<keyword evidence="6" id="KW-0813">Transport</keyword>
<dbReference type="Proteomes" id="UP001165427">
    <property type="component" value="Unassembled WGS sequence"/>
</dbReference>
<dbReference type="EMBL" id="JALJRB010000037">
    <property type="protein sequence ID" value="MCJ8502959.1"/>
    <property type="molecule type" value="Genomic_DNA"/>
</dbReference>
<evidence type="ECO:0000256" key="2">
    <source>
        <dbReference type="ARBA" id="ARBA00008034"/>
    </source>
</evidence>
<name>A0AA41R5X7_9BACT</name>
<comment type="similarity">
    <text evidence="2 6">Belongs to the ABC-3 integral membrane protein family.</text>
</comment>
<feature type="transmembrane region" description="Helical" evidence="7">
    <location>
        <begin position="37"/>
        <end position="57"/>
    </location>
</feature>
<keyword evidence="9" id="KW-1185">Reference proteome</keyword>
<evidence type="ECO:0000256" key="1">
    <source>
        <dbReference type="ARBA" id="ARBA00004141"/>
    </source>
</evidence>
<feature type="transmembrane region" description="Helical" evidence="7">
    <location>
        <begin position="132"/>
        <end position="156"/>
    </location>
</feature>
<evidence type="ECO:0000256" key="3">
    <source>
        <dbReference type="ARBA" id="ARBA00022692"/>
    </source>
</evidence>
<proteinExistence type="inferred from homology"/>
<feature type="transmembrane region" description="Helical" evidence="7">
    <location>
        <begin position="63"/>
        <end position="83"/>
    </location>
</feature>
<organism evidence="8 9">
    <name type="scientific">Desulfatitalea alkaliphila</name>
    <dbReference type="NCBI Taxonomy" id="2929485"/>
    <lineage>
        <taxon>Bacteria</taxon>
        <taxon>Pseudomonadati</taxon>
        <taxon>Thermodesulfobacteriota</taxon>
        <taxon>Desulfobacteria</taxon>
        <taxon>Desulfobacterales</taxon>
        <taxon>Desulfosarcinaceae</taxon>
        <taxon>Desulfatitalea</taxon>
    </lineage>
</organism>
<dbReference type="GO" id="GO:0010043">
    <property type="term" value="P:response to zinc ion"/>
    <property type="evidence" value="ECO:0007669"/>
    <property type="project" value="TreeGrafter"/>
</dbReference>
<evidence type="ECO:0000256" key="6">
    <source>
        <dbReference type="RuleBase" id="RU003943"/>
    </source>
</evidence>
<comment type="subcellular location">
    <subcellularLocation>
        <location evidence="6">Cell membrane</location>
        <topology evidence="6">Multi-pass membrane protein</topology>
    </subcellularLocation>
    <subcellularLocation>
        <location evidence="1">Membrane</location>
        <topology evidence="1">Multi-pass membrane protein</topology>
    </subcellularLocation>
</comment>
<dbReference type="InterPro" id="IPR037294">
    <property type="entry name" value="ABC_BtuC-like"/>
</dbReference>
<reference evidence="8" key="1">
    <citation type="submission" date="2022-04" db="EMBL/GenBank/DDBJ databases">
        <title>Desulfatitalea alkaliphila sp. nov., a novel anaerobic sulfate-reducing bacterium isolated from terrestrial mud volcano, Taman Peninsula, Russia.</title>
        <authorList>
            <person name="Khomyakova M.A."/>
            <person name="Merkel A.Y."/>
            <person name="Slobodkin A.I."/>
        </authorList>
    </citation>
    <scope>NUCLEOTIDE SEQUENCE</scope>
    <source>
        <strain evidence="8">M08but</strain>
    </source>
</reference>
<feature type="transmembrane region" description="Helical" evidence="7">
    <location>
        <begin position="215"/>
        <end position="236"/>
    </location>
</feature>
<dbReference type="Pfam" id="PF00950">
    <property type="entry name" value="ABC-3"/>
    <property type="match status" value="1"/>
</dbReference>
<dbReference type="InterPro" id="IPR001626">
    <property type="entry name" value="ABC_TroCD"/>
</dbReference>
<dbReference type="AlphaFoldDB" id="A0AA41R5X7"/>
<dbReference type="GO" id="GO:0055085">
    <property type="term" value="P:transmembrane transport"/>
    <property type="evidence" value="ECO:0007669"/>
    <property type="project" value="InterPro"/>
</dbReference>
<dbReference type="PANTHER" id="PTHR30477:SF18">
    <property type="entry name" value="METAL TRANSPORT SYSTEM MEMBRANE PROTEIN CT_417-RELATED"/>
    <property type="match status" value="1"/>
</dbReference>
<evidence type="ECO:0000256" key="7">
    <source>
        <dbReference type="SAM" id="Phobius"/>
    </source>
</evidence>
<keyword evidence="5 7" id="KW-0472">Membrane</keyword>
<feature type="transmembrane region" description="Helical" evidence="7">
    <location>
        <begin position="90"/>
        <end position="112"/>
    </location>
</feature>
<feature type="transmembrane region" description="Helical" evidence="7">
    <location>
        <begin position="12"/>
        <end position="30"/>
    </location>
</feature>
<dbReference type="PANTHER" id="PTHR30477">
    <property type="entry name" value="ABC-TRANSPORTER METAL-BINDING PROTEIN"/>
    <property type="match status" value="1"/>
</dbReference>
<comment type="caution">
    <text evidence="8">The sequence shown here is derived from an EMBL/GenBank/DDBJ whole genome shotgun (WGS) entry which is preliminary data.</text>
</comment>
<dbReference type="Gene3D" id="1.10.3470.10">
    <property type="entry name" value="ABC transporter involved in vitamin B12 uptake, BtuC"/>
    <property type="match status" value="1"/>
</dbReference>
<evidence type="ECO:0000256" key="5">
    <source>
        <dbReference type="ARBA" id="ARBA00023136"/>
    </source>
</evidence>
<dbReference type="GO" id="GO:0043190">
    <property type="term" value="C:ATP-binding cassette (ABC) transporter complex"/>
    <property type="evidence" value="ECO:0007669"/>
    <property type="project" value="InterPro"/>
</dbReference>
<gene>
    <name evidence="8" type="ORF">MRX98_20455</name>
</gene>
<keyword evidence="3 6" id="KW-0812">Transmembrane</keyword>
<keyword evidence="4 7" id="KW-1133">Transmembrane helix</keyword>
<feature type="transmembrane region" description="Helical" evidence="7">
    <location>
        <begin position="168"/>
        <end position="185"/>
    </location>
</feature>
<sequence length="273" mass="28930">MIELLQFDFMRNALLAGLLVSVICGVMGTLAVANRMVFLAGGIAHAAYGGIGLAFLLRWPYLLGTLGFSLLAALVMAAVSLNAKHRADAVIGAIWAVGMALGIVFIDLAPGYPVDLISYLFGSILAVPRVDLWVMLGAGLVIVTVVAFYHTDLLALSYDEAFARIRRVPVRALYFLLVLLLALTVVLTIRVVGLILVIALLTIAPFIAERFATSLLGMMIWAALLNILFTACGLALSVHFNLTAGACIILTAGACFLLSLFIGRPRPAAGATD</sequence>
<feature type="transmembrane region" description="Helical" evidence="7">
    <location>
        <begin position="242"/>
        <end position="262"/>
    </location>
</feature>
<accession>A0AA41R5X7</accession>
<protein>
    <submittedName>
        <fullName evidence="8">Metal ABC transporter permease</fullName>
    </submittedName>
</protein>
<dbReference type="RefSeq" id="WP_246914575.1">
    <property type="nucleotide sequence ID" value="NZ_JALJRB010000037.1"/>
</dbReference>